<sequence length="216" mass="24123">MKATILILISIIFFSYSFAQKEQDNFLVSNPRQKTLYIGIENPLQILTKQYSCNAIKIKVDNGKVRQFKESCSFTVNPNKPGPCKIEVFKAANHKLVGSIEFQSMKLPKPEIQVAGMSSGGTIAKGFMHAQRALQAKLDGFDIDVNYEILSFCIIIIRGRNVVFNHANVGSRFSGETMQAISAIEEKDQIIFCSIKYRDLDGELGTLSPAEYIITD</sequence>
<dbReference type="InterPro" id="IPR022719">
    <property type="entry name" value="Motility-assoc_prot_GldM_C"/>
</dbReference>
<keyword evidence="4" id="KW-1185">Reference proteome</keyword>
<evidence type="ECO:0000313" key="4">
    <source>
        <dbReference type="Proteomes" id="UP000240572"/>
    </source>
</evidence>
<dbReference type="Pfam" id="PF21602">
    <property type="entry name" value="GldM_3rd"/>
    <property type="match status" value="1"/>
</dbReference>
<name>A0A2P8D0X1_9BACT</name>
<evidence type="ECO:0000259" key="1">
    <source>
        <dbReference type="Pfam" id="PF12080"/>
    </source>
</evidence>
<dbReference type="AlphaFoldDB" id="A0A2P8D0X1"/>
<accession>A0A2P8D0X1</accession>
<dbReference type="Pfam" id="PF12080">
    <property type="entry name" value="GldM_4th"/>
    <property type="match status" value="1"/>
</dbReference>
<dbReference type="InterPro" id="IPR048406">
    <property type="entry name" value="GldM_Ig-like-2"/>
</dbReference>
<protein>
    <submittedName>
        <fullName evidence="3">GldM-like protein</fullName>
    </submittedName>
</protein>
<dbReference type="Proteomes" id="UP000240572">
    <property type="component" value="Unassembled WGS sequence"/>
</dbReference>
<dbReference type="RefSeq" id="WP_106524135.1">
    <property type="nucleotide sequence ID" value="NZ_PYGD01000007.1"/>
</dbReference>
<evidence type="ECO:0000313" key="3">
    <source>
        <dbReference type="EMBL" id="PSK90871.1"/>
    </source>
</evidence>
<dbReference type="EMBL" id="PYGD01000007">
    <property type="protein sequence ID" value="PSK90871.1"/>
    <property type="molecule type" value="Genomic_DNA"/>
</dbReference>
<evidence type="ECO:0000259" key="2">
    <source>
        <dbReference type="Pfam" id="PF21602"/>
    </source>
</evidence>
<feature type="domain" description="Gliding motility-associated protein GldM second immunoglobulin-like" evidence="2">
    <location>
        <begin position="32"/>
        <end position="103"/>
    </location>
</feature>
<organism evidence="3 4">
    <name type="scientific">Taibaiella chishuiensis</name>
    <dbReference type="NCBI Taxonomy" id="1434707"/>
    <lineage>
        <taxon>Bacteria</taxon>
        <taxon>Pseudomonadati</taxon>
        <taxon>Bacteroidota</taxon>
        <taxon>Chitinophagia</taxon>
        <taxon>Chitinophagales</taxon>
        <taxon>Chitinophagaceae</taxon>
        <taxon>Taibaiella</taxon>
    </lineage>
</organism>
<feature type="domain" description="Gliding motility-associated protein GldM C-terminal" evidence="1">
    <location>
        <begin position="108"/>
        <end position="214"/>
    </location>
</feature>
<comment type="caution">
    <text evidence="3">The sequence shown here is derived from an EMBL/GenBank/DDBJ whole genome shotgun (WGS) entry which is preliminary data.</text>
</comment>
<reference evidence="3 4" key="1">
    <citation type="submission" date="2018-03" db="EMBL/GenBank/DDBJ databases">
        <title>Genomic Encyclopedia of Type Strains, Phase III (KMG-III): the genomes of soil and plant-associated and newly described type strains.</title>
        <authorList>
            <person name="Whitman W."/>
        </authorList>
    </citation>
    <scope>NUCLEOTIDE SEQUENCE [LARGE SCALE GENOMIC DNA]</scope>
    <source>
        <strain evidence="3 4">CGMCC 1.12700</strain>
    </source>
</reference>
<gene>
    <name evidence="3" type="ORF">B0I18_107283</name>
</gene>
<proteinExistence type="predicted"/>